<keyword evidence="2" id="KW-1185">Reference proteome</keyword>
<dbReference type="KEGG" id="copr:Cop2CBH44_08670"/>
<proteinExistence type="predicted"/>
<protein>
    <submittedName>
        <fullName evidence="1">Uncharacterized protein</fullName>
    </submittedName>
</protein>
<dbReference type="EMBL" id="AP023322">
    <property type="protein sequence ID" value="BCI62514.1"/>
    <property type="molecule type" value="Genomic_DNA"/>
</dbReference>
<organism evidence="1 2">
    <name type="scientific">Coprobacter secundus subsp. similis</name>
    <dbReference type="NCBI Taxonomy" id="2751153"/>
    <lineage>
        <taxon>Bacteria</taxon>
        <taxon>Pseudomonadati</taxon>
        <taxon>Bacteroidota</taxon>
        <taxon>Bacteroidia</taxon>
        <taxon>Bacteroidales</taxon>
        <taxon>Barnesiellaceae</taxon>
        <taxon>Coprobacter</taxon>
    </lineage>
</organism>
<sequence length="97" mass="11286">MLLTVFFPHLQNIFYSSSIFKYYIQNTGNLLHLMLPFIIETIEKRDYPALYSHQFGNMNGSALYKYSAKERNSCRAPSCSWKVRLLTENMSESCAMA</sequence>
<evidence type="ECO:0000313" key="1">
    <source>
        <dbReference type="EMBL" id="BCI62514.1"/>
    </source>
</evidence>
<evidence type="ECO:0000313" key="2">
    <source>
        <dbReference type="Proteomes" id="UP000594042"/>
    </source>
</evidence>
<reference evidence="2" key="1">
    <citation type="submission" date="2020-07" db="EMBL/GenBank/DDBJ databases">
        <title>Complete genome sequencing of Coprobacter sp. strain 2CBH44.</title>
        <authorList>
            <person name="Sakamoto M."/>
            <person name="Murakami T."/>
            <person name="Mori H."/>
        </authorList>
    </citation>
    <scope>NUCLEOTIDE SEQUENCE [LARGE SCALE GENOMIC DNA]</scope>
    <source>
        <strain evidence="2">2CBH44</strain>
    </source>
</reference>
<gene>
    <name evidence="1" type="ORF">Cop2CBH44_08670</name>
</gene>
<accession>A0A7G1HVU0</accession>
<dbReference type="Proteomes" id="UP000594042">
    <property type="component" value="Chromosome"/>
</dbReference>
<dbReference type="AlphaFoldDB" id="A0A7G1HVU0"/>
<name>A0A7G1HVU0_9BACT</name>